<dbReference type="Proteomes" id="UP000658278">
    <property type="component" value="Unassembled WGS sequence"/>
</dbReference>
<gene>
    <name evidence="3" type="ORF">JIN81_01730</name>
</gene>
<dbReference type="PANTHER" id="PTHR39430">
    <property type="entry name" value="MEMBRANE-ASSOCIATED PROTEASE-RELATED"/>
    <property type="match status" value="1"/>
</dbReference>
<evidence type="ECO:0000256" key="1">
    <source>
        <dbReference type="SAM" id="Phobius"/>
    </source>
</evidence>
<evidence type="ECO:0000313" key="3">
    <source>
        <dbReference type="EMBL" id="MBK1825725.1"/>
    </source>
</evidence>
<dbReference type="EMBL" id="JAENII010000001">
    <property type="protein sequence ID" value="MBK1825725.1"/>
    <property type="molecule type" value="Genomic_DNA"/>
</dbReference>
<keyword evidence="3" id="KW-0482">Metalloprotease</keyword>
<keyword evidence="3" id="KW-0645">Protease</keyword>
<dbReference type="RefSeq" id="WP_200275681.1">
    <property type="nucleotide sequence ID" value="NZ_JAENII010000001.1"/>
</dbReference>
<protein>
    <submittedName>
        <fullName evidence="3">CPBP family intramembrane metalloprotease</fullName>
    </submittedName>
</protein>
<reference evidence="3" key="1">
    <citation type="submission" date="2021-01" db="EMBL/GenBank/DDBJ databases">
        <title>Modified the classification status of verrucomicrobia.</title>
        <authorList>
            <person name="Feng X."/>
        </authorList>
    </citation>
    <scope>NUCLEOTIDE SEQUENCE</scope>
    <source>
        <strain evidence="3">KCTC 22201</strain>
    </source>
</reference>
<keyword evidence="1" id="KW-0812">Transmembrane</keyword>
<feature type="transmembrane region" description="Helical" evidence="1">
    <location>
        <begin position="180"/>
        <end position="203"/>
    </location>
</feature>
<organism evidence="3 4">
    <name type="scientific">Haloferula rosea</name>
    <dbReference type="NCBI Taxonomy" id="490093"/>
    <lineage>
        <taxon>Bacteria</taxon>
        <taxon>Pseudomonadati</taxon>
        <taxon>Verrucomicrobiota</taxon>
        <taxon>Verrucomicrobiia</taxon>
        <taxon>Verrucomicrobiales</taxon>
        <taxon>Verrucomicrobiaceae</taxon>
        <taxon>Haloferula</taxon>
    </lineage>
</organism>
<dbReference type="GO" id="GO:0080120">
    <property type="term" value="P:CAAX-box protein maturation"/>
    <property type="evidence" value="ECO:0007669"/>
    <property type="project" value="UniProtKB-ARBA"/>
</dbReference>
<dbReference type="AlphaFoldDB" id="A0A934VEN8"/>
<feature type="transmembrane region" description="Helical" evidence="1">
    <location>
        <begin position="72"/>
        <end position="89"/>
    </location>
</feature>
<feature type="transmembrane region" description="Helical" evidence="1">
    <location>
        <begin position="321"/>
        <end position="342"/>
    </location>
</feature>
<feature type="transmembrane region" description="Helical" evidence="1">
    <location>
        <begin position="127"/>
        <end position="146"/>
    </location>
</feature>
<dbReference type="PANTHER" id="PTHR39430:SF1">
    <property type="entry name" value="PROTEASE"/>
    <property type="match status" value="1"/>
</dbReference>
<feature type="domain" description="CAAX prenyl protease 2/Lysostaphin resistance protein A-like" evidence="2">
    <location>
        <begin position="180"/>
        <end position="296"/>
    </location>
</feature>
<keyword evidence="3" id="KW-0378">Hydrolase</keyword>
<accession>A0A934VEN8</accession>
<comment type="caution">
    <text evidence="3">The sequence shown here is derived from an EMBL/GenBank/DDBJ whole genome shotgun (WGS) entry which is preliminary data.</text>
</comment>
<dbReference type="GO" id="GO:0004175">
    <property type="term" value="F:endopeptidase activity"/>
    <property type="evidence" value="ECO:0007669"/>
    <property type="project" value="UniProtKB-ARBA"/>
</dbReference>
<keyword evidence="4" id="KW-1185">Reference proteome</keyword>
<evidence type="ECO:0000313" key="4">
    <source>
        <dbReference type="Proteomes" id="UP000658278"/>
    </source>
</evidence>
<feature type="transmembrane region" description="Helical" evidence="1">
    <location>
        <begin position="284"/>
        <end position="301"/>
    </location>
</feature>
<feature type="transmembrane region" description="Helical" evidence="1">
    <location>
        <begin position="210"/>
        <end position="226"/>
    </location>
</feature>
<feature type="transmembrane region" description="Helical" evidence="1">
    <location>
        <begin position="260"/>
        <end position="277"/>
    </location>
</feature>
<sequence>MLRTLQSDVFKILVYVAASLVLAAAMAPWIYNLGMGVAEITEGKDTNGFLSWIGDAARRSETNFPRFFDRSLLLSALLLLGPVVAWLRVGRDGRRFRDTPWSLRLPETVVSDAGQPLRSNPNGWPQWIVGFLLAGGLLLVSGWVMVKAGFFMWRDAAESVHGVPNPWLEDIRWGSAVRKALPSALIVSLIEEVLFRGILLGIFLRAMKPVAAIVSLSFLFAFVHFLEPPMGAKVPDPEALDAGFVFLGQILARFAEPFSMIGRFAMLVTLSVVLSVARWRTASLWLPIGLHAGWVFCYQVFKSATWPVSGLPKLAEWLVGGSLMEGLLPLAVVVMTGVLVAMMTRARTDDPLENA</sequence>
<dbReference type="InterPro" id="IPR003675">
    <property type="entry name" value="Rce1/LyrA-like_dom"/>
</dbReference>
<feature type="transmembrane region" description="Helical" evidence="1">
    <location>
        <begin position="12"/>
        <end position="31"/>
    </location>
</feature>
<name>A0A934VEN8_9BACT</name>
<keyword evidence="1" id="KW-0472">Membrane</keyword>
<keyword evidence="1" id="KW-1133">Transmembrane helix</keyword>
<proteinExistence type="predicted"/>
<dbReference type="GO" id="GO:0008237">
    <property type="term" value="F:metallopeptidase activity"/>
    <property type="evidence" value="ECO:0007669"/>
    <property type="project" value="UniProtKB-KW"/>
</dbReference>
<evidence type="ECO:0000259" key="2">
    <source>
        <dbReference type="Pfam" id="PF02517"/>
    </source>
</evidence>
<dbReference type="Pfam" id="PF02517">
    <property type="entry name" value="Rce1-like"/>
    <property type="match status" value="1"/>
</dbReference>